<evidence type="ECO:0000313" key="2">
    <source>
        <dbReference type="Proteomes" id="UP001163603"/>
    </source>
</evidence>
<evidence type="ECO:0000313" key="1">
    <source>
        <dbReference type="EMBL" id="KAJ0046854.1"/>
    </source>
</evidence>
<gene>
    <name evidence="1" type="ORF">Pint_04351</name>
</gene>
<protein>
    <submittedName>
        <fullName evidence="1">Uncharacterized protein</fullName>
    </submittedName>
</protein>
<name>A0ACC0Z7Q5_9ROSI</name>
<organism evidence="1 2">
    <name type="scientific">Pistacia integerrima</name>
    <dbReference type="NCBI Taxonomy" id="434235"/>
    <lineage>
        <taxon>Eukaryota</taxon>
        <taxon>Viridiplantae</taxon>
        <taxon>Streptophyta</taxon>
        <taxon>Embryophyta</taxon>
        <taxon>Tracheophyta</taxon>
        <taxon>Spermatophyta</taxon>
        <taxon>Magnoliopsida</taxon>
        <taxon>eudicotyledons</taxon>
        <taxon>Gunneridae</taxon>
        <taxon>Pentapetalae</taxon>
        <taxon>rosids</taxon>
        <taxon>malvids</taxon>
        <taxon>Sapindales</taxon>
        <taxon>Anacardiaceae</taxon>
        <taxon>Pistacia</taxon>
    </lineage>
</organism>
<dbReference type="EMBL" id="CM047738">
    <property type="protein sequence ID" value="KAJ0046854.1"/>
    <property type="molecule type" value="Genomic_DNA"/>
</dbReference>
<accession>A0ACC0Z7Q5</accession>
<keyword evidence="2" id="KW-1185">Reference proteome</keyword>
<reference evidence="2" key="1">
    <citation type="journal article" date="2023" name="G3 (Bethesda)">
        <title>Genome assembly and association tests identify interacting loci associated with vigor, precocity, and sex in interspecific pistachio rootstocks.</title>
        <authorList>
            <person name="Palmer W."/>
            <person name="Jacygrad E."/>
            <person name="Sagayaradj S."/>
            <person name="Cavanaugh K."/>
            <person name="Han R."/>
            <person name="Bertier L."/>
            <person name="Beede B."/>
            <person name="Kafkas S."/>
            <person name="Golino D."/>
            <person name="Preece J."/>
            <person name="Michelmore R."/>
        </authorList>
    </citation>
    <scope>NUCLEOTIDE SEQUENCE [LARGE SCALE GENOMIC DNA]</scope>
</reference>
<sequence>MESNSRSYDKDKNLVKRRTKQHKSYTIDYMNYIPEAILFHILSFLPHRELIVMSLLSKRWKGIVASFFSVIPQNLNFNEVEMTRSILRKDIQLLQLPLTGNFASTRNYLQSLYQLIHAAREKSIQFVDQSFLLHSGCTINNLLLSFQFEAHEVFGYTRKINSWVKFAFENEIRELFLDFSAGQFYEASDLTELYELPHGSFAPKVLETLILNFCNFRSSSFQVFESLQRLSLVQVEIFDSSLAELASKSPLLQDVNLENCIIPENFLVSDEDITIKKLSVVNCETHVWPTYSIDLSTPCLLMLTILGSYFMTTHIRNATQLLDVFVGISEVHADHVQGEALGSLMTGSMHCQSLTLTTWSIQVLPTRNNSLERLPNAFNNLKHLCLAVGLAKQEFPGISCLLRSSPNLETLTLHMHEPEIVDWEEFQEDVLDIFDFEEQTYWETQNWIFNCLHNSLKEVVIHGFLGSINEMRLLQFLLEKARVLERISIISNLAKLILAGDPQQQIEHMQFQCQMFQMLLNFPKASTQARITLYRS</sequence>
<proteinExistence type="predicted"/>
<dbReference type="Proteomes" id="UP001163603">
    <property type="component" value="Chromosome 3"/>
</dbReference>
<comment type="caution">
    <text evidence="1">The sequence shown here is derived from an EMBL/GenBank/DDBJ whole genome shotgun (WGS) entry which is preliminary data.</text>
</comment>